<evidence type="ECO:0000313" key="4">
    <source>
        <dbReference type="Proteomes" id="UP000680279"/>
    </source>
</evidence>
<feature type="chain" id="PRO_5045984085" evidence="2">
    <location>
        <begin position="20"/>
        <end position="178"/>
    </location>
</feature>
<dbReference type="RefSeq" id="WP_212963980.1">
    <property type="nucleotide sequence ID" value="NZ_BOQT01000032.1"/>
</dbReference>
<comment type="caution">
    <text evidence="3">The sequence shown here is derived from an EMBL/GenBank/DDBJ whole genome shotgun (WGS) entry which is preliminary data.</text>
</comment>
<keyword evidence="4" id="KW-1185">Reference proteome</keyword>
<feature type="signal peptide" evidence="2">
    <location>
        <begin position="1"/>
        <end position="19"/>
    </location>
</feature>
<accession>A0ABQ4KCJ0</accession>
<evidence type="ECO:0000313" key="3">
    <source>
        <dbReference type="EMBL" id="GIN23351.1"/>
    </source>
</evidence>
<dbReference type="PANTHER" id="PTHR39335:SF1">
    <property type="entry name" value="BLL4220 PROTEIN"/>
    <property type="match status" value="1"/>
</dbReference>
<evidence type="ECO:0000256" key="1">
    <source>
        <dbReference type="SAM" id="MobiDB-lite"/>
    </source>
</evidence>
<keyword evidence="3" id="KW-0449">Lipoprotein</keyword>
<sequence length="178" mass="19624">MRRMMIILALFFLAMLLGACGSAEKESAGNGGDASQGKTASEEGSGQTEKAKSTEESGDMGGETASLQILEDDKVGEYLADSKGMALYYFKKDEPETSNCSGECLDNWPPFTEKNFDVPEGFERSDFGTITREDTDAEQVTYKGYPLYYFAKDQNKGDVNGQGVKDVWYLINKDTDFK</sequence>
<dbReference type="Proteomes" id="UP000680279">
    <property type="component" value="Unassembled WGS sequence"/>
</dbReference>
<reference evidence="3 4" key="1">
    <citation type="submission" date="2021-03" db="EMBL/GenBank/DDBJ databases">
        <title>Antimicrobial resistance genes in bacteria isolated from Japanese honey, and their potential for conferring macrolide and lincosamide resistance in the American foulbrood pathogen Paenibacillus larvae.</title>
        <authorList>
            <person name="Okamoto M."/>
            <person name="Kumagai M."/>
            <person name="Kanamori H."/>
            <person name="Takamatsu D."/>
        </authorList>
    </citation>
    <scope>NUCLEOTIDE SEQUENCE [LARGE SCALE GENOMIC DNA]</scope>
    <source>
        <strain evidence="3 4">J1TS3</strain>
    </source>
</reference>
<organism evidence="3 4">
    <name type="scientific">Siminovitchia fordii</name>
    <dbReference type="NCBI Taxonomy" id="254759"/>
    <lineage>
        <taxon>Bacteria</taxon>
        <taxon>Bacillati</taxon>
        <taxon>Bacillota</taxon>
        <taxon>Bacilli</taxon>
        <taxon>Bacillales</taxon>
        <taxon>Bacillaceae</taxon>
        <taxon>Siminovitchia</taxon>
    </lineage>
</organism>
<protein>
    <submittedName>
        <fullName evidence="3">Lipoprotein</fullName>
    </submittedName>
</protein>
<dbReference type="PANTHER" id="PTHR39335">
    <property type="entry name" value="BLL4220 PROTEIN"/>
    <property type="match status" value="1"/>
</dbReference>
<keyword evidence="2" id="KW-0732">Signal</keyword>
<dbReference type="Pfam" id="PF03640">
    <property type="entry name" value="Lipoprotein_15"/>
    <property type="match status" value="2"/>
</dbReference>
<dbReference type="PROSITE" id="PS51257">
    <property type="entry name" value="PROKAR_LIPOPROTEIN"/>
    <property type="match status" value="1"/>
</dbReference>
<evidence type="ECO:0000256" key="2">
    <source>
        <dbReference type="SAM" id="SignalP"/>
    </source>
</evidence>
<proteinExistence type="predicted"/>
<dbReference type="InterPro" id="IPR005297">
    <property type="entry name" value="Lipoprotein_repeat"/>
</dbReference>
<dbReference type="EMBL" id="BOQT01000032">
    <property type="protein sequence ID" value="GIN23351.1"/>
    <property type="molecule type" value="Genomic_DNA"/>
</dbReference>
<gene>
    <name evidence="3" type="ORF">J1TS3_44850</name>
</gene>
<name>A0ABQ4KCJ0_9BACI</name>
<feature type="compositionally biased region" description="Polar residues" evidence="1">
    <location>
        <begin position="36"/>
        <end position="48"/>
    </location>
</feature>
<feature type="region of interest" description="Disordered" evidence="1">
    <location>
        <begin position="25"/>
        <end position="67"/>
    </location>
</feature>